<reference evidence="1 2" key="1">
    <citation type="journal article" date="2020" name="G3 (Bethesda)">
        <title>Whole Genome Sequencing and Comparative Genomics of Two Nematicidal Bacillus Strains Reveals a Wide Range of Possible Virulence Factors.</title>
        <authorList>
            <person name="Susic N."/>
            <person name="Janezic S."/>
            <person name="Rupnik M."/>
            <person name="Geric Stare B."/>
        </authorList>
    </citation>
    <scope>NUCLEOTIDE SEQUENCE [LARGE SCALE GENOMIC DNA]</scope>
    <source>
        <strain evidence="1 2">I-1582</strain>
    </source>
</reference>
<gene>
    <name evidence="1" type="ORF">KIS1582_0329</name>
</gene>
<dbReference type="Proteomes" id="UP000465778">
    <property type="component" value="Unassembled WGS sequence"/>
</dbReference>
<comment type="caution">
    <text evidence="1">The sequence shown here is derived from an EMBL/GenBank/DDBJ whole genome shotgun (WGS) entry which is preliminary data.</text>
</comment>
<organism evidence="1 2">
    <name type="scientific">Cytobacillus firmus</name>
    <name type="common">Bacillus firmus</name>
    <dbReference type="NCBI Taxonomy" id="1399"/>
    <lineage>
        <taxon>Bacteria</taxon>
        <taxon>Bacillati</taxon>
        <taxon>Bacillota</taxon>
        <taxon>Bacilli</taxon>
        <taxon>Bacillales</taxon>
        <taxon>Bacillaceae</taxon>
        <taxon>Cytobacillus</taxon>
    </lineage>
</organism>
<name>A0A800NGY5_CYTFI</name>
<evidence type="ECO:0000313" key="2">
    <source>
        <dbReference type="Proteomes" id="UP000465778"/>
    </source>
</evidence>
<dbReference type="AlphaFoldDB" id="A0A800NGY5"/>
<sequence>MEAIIKIIHLNGILKAAIVIKTLGIKKACEILEPKTSSYQRIEKKFG</sequence>
<protein>
    <submittedName>
        <fullName evidence="1">Uncharacterized protein</fullName>
    </submittedName>
</protein>
<evidence type="ECO:0000313" key="1">
    <source>
        <dbReference type="EMBL" id="KAF0826190.1"/>
    </source>
</evidence>
<proteinExistence type="predicted"/>
<accession>A0A800NGY5</accession>
<dbReference type="EMBL" id="VDEM01000001">
    <property type="protein sequence ID" value="KAF0826190.1"/>
    <property type="molecule type" value="Genomic_DNA"/>
</dbReference>